<keyword evidence="1" id="KW-1133">Transmembrane helix</keyword>
<dbReference type="OrthoDB" id="311164at2759"/>
<evidence type="ECO:0000313" key="3">
    <source>
        <dbReference type="EMBL" id="EGR27032.1"/>
    </source>
</evidence>
<dbReference type="AlphaFoldDB" id="G0R668"/>
<dbReference type="InParanoid" id="G0R668"/>
<keyword evidence="1" id="KW-0812">Transmembrane</keyword>
<dbReference type="SUPFAM" id="SSF57184">
    <property type="entry name" value="Growth factor receptor domain"/>
    <property type="match status" value="3"/>
</dbReference>
<evidence type="ECO:0000259" key="2">
    <source>
        <dbReference type="SMART" id="SM00181"/>
    </source>
</evidence>
<dbReference type="InterPro" id="IPR009030">
    <property type="entry name" value="Growth_fac_rcpt_cys_sf"/>
</dbReference>
<dbReference type="PANTHER" id="PTHR15332:SF175">
    <property type="entry name" value="PROPROTEIN CONVERTASE SUBTILISIN_KEXIN TYPE 5-LIKE"/>
    <property type="match status" value="1"/>
</dbReference>
<dbReference type="STRING" id="857967.G0R668"/>
<feature type="domain" description="EGF-like" evidence="2">
    <location>
        <begin position="292"/>
        <end position="332"/>
    </location>
</feature>
<dbReference type="InterPro" id="IPR000742">
    <property type="entry name" value="EGF"/>
</dbReference>
<evidence type="ECO:0000256" key="1">
    <source>
        <dbReference type="SAM" id="Phobius"/>
    </source>
</evidence>
<gene>
    <name evidence="3" type="ORF">IMG5_202700</name>
</gene>
<feature type="domain" description="EGF-like" evidence="2">
    <location>
        <begin position="193"/>
        <end position="232"/>
    </location>
</feature>
<dbReference type="Gene3D" id="2.10.220.10">
    <property type="entry name" value="Hormone Receptor, Insulin-like Growth Factor Receptor 1, Chain A, domain 2"/>
    <property type="match status" value="3"/>
</dbReference>
<dbReference type="GeneID" id="14903079"/>
<accession>G0R668</accession>
<dbReference type="RefSeq" id="XP_004023916.1">
    <property type="nucleotide sequence ID" value="XM_004023867.1"/>
</dbReference>
<feature type="transmembrane region" description="Helical" evidence="1">
    <location>
        <begin position="12"/>
        <end position="29"/>
    </location>
</feature>
<reference evidence="3 4" key="1">
    <citation type="submission" date="2011-07" db="EMBL/GenBank/DDBJ databases">
        <authorList>
            <person name="Coyne R."/>
            <person name="Brami D."/>
            <person name="Johnson J."/>
            <person name="Hostetler J."/>
            <person name="Hannick L."/>
            <person name="Clark T."/>
            <person name="Cassidy-Hanley D."/>
            <person name="Inman J."/>
        </authorList>
    </citation>
    <scope>NUCLEOTIDE SEQUENCE [LARGE SCALE GENOMIC DNA]</scope>
    <source>
        <strain evidence="3 4">G5</strain>
    </source>
</reference>
<keyword evidence="1" id="KW-0472">Membrane</keyword>
<evidence type="ECO:0000313" key="4">
    <source>
        <dbReference type="Proteomes" id="UP000008983"/>
    </source>
</evidence>
<dbReference type="PANTHER" id="PTHR15332">
    <property type="entry name" value="PROPROTEIN CONVERTASE SUBTILISIN_KEXIN TYPE 5-LIKE"/>
    <property type="match status" value="1"/>
</dbReference>
<sequence>MKYINELIISKSVYFFLCIIIYDFLKNFLDNTENQRNDFQYFWDSNSKWEDDDTSNGGDYFYININDERVKAQYHVKKFSMLGSQCGSSLSWDGEYNIHITKRINTPTLKIYISTNLNNSADDESWAFNEFKLYFYTCYFTCSSCDGDLETNCITCDIDKNFVKNTSTNLCECFLGFFLFNQNCIKCHQSCQKCSDIHETNCTQCDPILNKILFDGKCICNSGYYLLDNICYQCTNGCQTCQSSTKCNLCLSNTNRIFDSVNNTCYCDNYYYYNPVTMNDFICQKCHYSCIQCTGNLANNCTKCESSLKRILNEFNQCNCMSGYIEESSVCIPCKLPCLECAGKVNLCTSCVHGLYIFNDTCYPCDSICKECKNLAGFCTLCKDEQNRELDIISNTCVCKPQYYYDKNTMTDLICIKCHYSCFSCNETTYNNCTGCDNSKNRQIDKGKCLCKLGFVEVGYSGYMY</sequence>
<dbReference type="EMBL" id="GL984390">
    <property type="protein sequence ID" value="EGR27032.1"/>
    <property type="molecule type" value="Genomic_DNA"/>
</dbReference>
<dbReference type="Proteomes" id="UP000008983">
    <property type="component" value="Unassembled WGS sequence"/>
</dbReference>
<organism evidence="3 4">
    <name type="scientific">Ichthyophthirius multifiliis</name>
    <name type="common">White spot disease agent</name>
    <name type="synonym">Ich</name>
    <dbReference type="NCBI Taxonomy" id="5932"/>
    <lineage>
        <taxon>Eukaryota</taxon>
        <taxon>Sar</taxon>
        <taxon>Alveolata</taxon>
        <taxon>Ciliophora</taxon>
        <taxon>Intramacronucleata</taxon>
        <taxon>Oligohymenophorea</taxon>
        <taxon>Hymenostomatida</taxon>
        <taxon>Ophryoglenina</taxon>
        <taxon>Ichthyophthirius</taxon>
    </lineage>
</organism>
<dbReference type="InterPro" id="IPR006212">
    <property type="entry name" value="Furin_repeat"/>
</dbReference>
<dbReference type="eggNOG" id="KOG3525">
    <property type="taxonomic scope" value="Eukaryota"/>
</dbReference>
<dbReference type="OMA" id="CIACELV"/>
<dbReference type="SMART" id="SM00261">
    <property type="entry name" value="FU"/>
    <property type="match status" value="4"/>
</dbReference>
<protein>
    <recommendedName>
        <fullName evidence="2">EGF-like domain-containing protein</fullName>
    </recommendedName>
</protein>
<dbReference type="SMART" id="SM00181">
    <property type="entry name" value="EGF"/>
    <property type="match status" value="4"/>
</dbReference>
<name>G0R668_ICHMU</name>
<proteinExistence type="predicted"/>
<keyword evidence="4" id="KW-1185">Reference proteome</keyword>
<feature type="domain" description="EGF-like" evidence="2">
    <location>
        <begin position="364"/>
        <end position="416"/>
    </location>
</feature>
<feature type="domain" description="EGF-like" evidence="2">
    <location>
        <begin position="144"/>
        <end position="185"/>
    </location>
</feature>